<evidence type="ECO:0000313" key="4">
    <source>
        <dbReference type="Proteomes" id="UP000190827"/>
    </source>
</evidence>
<protein>
    <submittedName>
        <fullName evidence="3">Ubiquitin-hydrolase Zn-finger-containing protein</fullName>
    </submittedName>
</protein>
<proteinExistence type="predicted"/>
<reference evidence="3 4" key="1">
    <citation type="submission" date="2017-02" db="EMBL/GenBank/DDBJ databases">
        <authorList>
            <person name="Varghese N."/>
            <person name="Submissions S."/>
        </authorList>
    </citation>
    <scope>NUCLEOTIDE SEQUENCE [LARGE SCALE GENOMIC DNA]</scope>
    <source>
        <strain evidence="3 4">VKM Ac-1787</strain>
    </source>
</reference>
<feature type="domain" description="UBP-type" evidence="2">
    <location>
        <begin position="1"/>
        <end position="99"/>
    </location>
</feature>
<dbReference type="EMBL" id="FUZO01000001">
    <property type="protein sequence ID" value="SKC35754.1"/>
    <property type="molecule type" value="Genomic_DNA"/>
</dbReference>
<evidence type="ECO:0000256" key="1">
    <source>
        <dbReference type="SAM" id="MobiDB-lite"/>
    </source>
</evidence>
<gene>
    <name evidence="3" type="ORF">SAMN06295973_0037</name>
</gene>
<dbReference type="Proteomes" id="UP000190827">
    <property type="component" value="Unassembled WGS sequence"/>
</dbReference>
<accession>A0ABY1LFL8</accession>
<evidence type="ECO:0000259" key="2">
    <source>
        <dbReference type="PROSITE" id="PS50271"/>
    </source>
</evidence>
<keyword evidence="4" id="KW-1185">Reference proteome</keyword>
<dbReference type="Pfam" id="PF02148">
    <property type="entry name" value="zf-UBP"/>
    <property type="match status" value="1"/>
</dbReference>
<name>A0ABY1LFL8_9MICO</name>
<sequence>MDDVEQYIKPDVPPSGPGCVECEATDSWWLHLRRCTFCGHIGCCDDSLNKHATKHATTTGHRVIRSYEPGEDWFYDYGTEESFVGPTLAPPLSHPRSQTVPGPHDRVPAQWERLLGS</sequence>
<dbReference type="PROSITE" id="PS50271">
    <property type="entry name" value="ZF_UBP"/>
    <property type="match status" value="1"/>
</dbReference>
<dbReference type="SUPFAM" id="SSF57850">
    <property type="entry name" value="RING/U-box"/>
    <property type="match status" value="1"/>
</dbReference>
<evidence type="ECO:0000313" key="3">
    <source>
        <dbReference type="EMBL" id="SKC35754.1"/>
    </source>
</evidence>
<dbReference type="InterPro" id="IPR001607">
    <property type="entry name" value="Znf_UBP"/>
</dbReference>
<comment type="caution">
    <text evidence="3">The sequence shown here is derived from an EMBL/GenBank/DDBJ whole genome shotgun (WGS) entry which is preliminary data.</text>
</comment>
<dbReference type="InterPro" id="IPR013083">
    <property type="entry name" value="Znf_RING/FYVE/PHD"/>
</dbReference>
<feature type="region of interest" description="Disordered" evidence="1">
    <location>
        <begin position="86"/>
        <end position="107"/>
    </location>
</feature>
<dbReference type="RefSeq" id="WP_079704193.1">
    <property type="nucleotide sequence ID" value="NZ_CAKKLQ010000032.1"/>
</dbReference>
<organism evidence="3 4">
    <name type="scientific">Plantibacter cousiniae</name>
    <name type="common">nom. nud.</name>
    <dbReference type="NCBI Taxonomy" id="199709"/>
    <lineage>
        <taxon>Bacteria</taxon>
        <taxon>Bacillati</taxon>
        <taxon>Actinomycetota</taxon>
        <taxon>Actinomycetes</taxon>
        <taxon>Micrococcales</taxon>
        <taxon>Microbacteriaceae</taxon>
        <taxon>Plantibacter</taxon>
    </lineage>
</organism>
<dbReference type="Gene3D" id="3.30.40.10">
    <property type="entry name" value="Zinc/RING finger domain, C3HC4 (zinc finger)"/>
    <property type="match status" value="1"/>
</dbReference>